<dbReference type="SUPFAM" id="SSF63829">
    <property type="entry name" value="Calcium-dependent phosphotriesterase"/>
    <property type="match status" value="1"/>
</dbReference>
<dbReference type="EMBL" id="CP155447">
    <property type="protein sequence ID" value="XBH07596.1"/>
    <property type="molecule type" value="Genomic_DNA"/>
</dbReference>
<evidence type="ECO:0000259" key="2">
    <source>
        <dbReference type="Pfam" id="PF23500"/>
    </source>
</evidence>
<evidence type="ECO:0000256" key="1">
    <source>
        <dbReference type="SAM" id="SignalP"/>
    </source>
</evidence>
<dbReference type="AlphaFoldDB" id="A0AAU7CQU5"/>
<name>A0AAU7CQU5_9BACT</name>
<dbReference type="PANTHER" id="PTHR33546:SF1">
    <property type="entry name" value="LARGE, MULTIFUNCTIONAL SECRETED PROTEIN"/>
    <property type="match status" value="1"/>
</dbReference>
<gene>
    <name evidence="3" type="ORF">V5E97_16640</name>
</gene>
<reference evidence="3" key="1">
    <citation type="submission" date="2024-05" db="EMBL/GenBank/DDBJ databases">
        <title>Planctomycetes of the genus Singulisphaera possess chitinolytic capabilities.</title>
        <authorList>
            <person name="Ivanova A."/>
        </authorList>
    </citation>
    <scope>NUCLEOTIDE SEQUENCE</scope>
    <source>
        <strain evidence="3">Ch08T</strain>
    </source>
</reference>
<feature type="chain" id="PRO_5043616235" description="DUF7133 domain-containing protein" evidence="1">
    <location>
        <begin position="25"/>
        <end position="493"/>
    </location>
</feature>
<feature type="signal peptide" evidence="1">
    <location>
        <begin position="1"/>
        <end position="24"/>
    </location>
</feature>
<dbReference type="Pfam" id="PF23500">
    <property type="entry name" value="DUF7133"/>
    <property type="match status" value="1"/>
</dbReference>
<protein>
    <recommendedName>
        <fullName evidence="2">DUF7133 domain-containing protein</fullName>
    </recommendedName>
</protein>
<dbReference type="RefSeq" id="WP_406700435.1">
    <property type="nucleotide sequence ID" value="NZ_CP155447.1"/>
</dbReference>
<dbReference type="PANTHER" id="PTHR33546">
    <property type="entry name" value="LARGE, MULTIFUNCTIONAL SECRETED PROTEIN-RELATED"/>
    <property type="match status" value="1"/>
</dbReference>
<dbReference type="InterPro" id="IPR055557">
    <property type="entry name" value="DUF7133"/>
</dbReference>
<dbReference type="Gene3D" id="2.120.10.30">
    <property type="entry name" value="TolB, C-terminal domain"/>
    <property type="match status" value="1"/>
</dbReference>
<sequence>MLRTVLQAMTVASLLLGIPDFARAGDPVLTEADYYPLVTLPIPEEVVLEAGALEMLPDGKLAVSTRRGEIYLVVNPLADDPAKVKYERFAHGLHEILGLAYRDGWLYVTQRGELTRLKDTNQDGRADVFETVSDFWEINGDYHEYAFGSKFDRDGNIWVALCLTGSFSSENKYRGWCFRISPEGKAIATSSGIRSPGGLGMNLAGDMFYTENQGPWNGACSLKHLKPGAFLGHPAGLRWHEAAGMAGPRPKDPESGSRMAIEVQKIPELLAPAVYFPYPKMGQSASGIASDPTGGKFGPFAGQMFVGDQAASTVMRVVLETVDGRYQGACLPFRKDFASGCLPLLMTQEGTLFVGGTSRGWGSRGGKPYSLQRLAWNGKVPFEIHEIHAQPEGFELSFTAPVDRGTAADPRSYSLSTYTYIYQASYGSPEVDQTTPTIDRVEVSEDGKRVRLFVSKLQVGHVHELHLEGVRSLGGQQLLHPDAYYTLNAIPKK</sequence>
<evidence type="ECO:0000313" key="3">
    <source>
        <dbReference type="EMBL" id="XBH07596.1"/>
    </source>
</evidence>
<proteinExistence type="predicted"/>
<accession>A0AAU7CQU5</accession>
<dbReference type="InterPro" id="IPR011042">
    <property type="entry name" value="6-blade_b-propeller_TolB-like"/>
</dbReference>
<organism evidence="3">
    <name type="scientific">Singulisphaera sp. Ch08</name>
    <dbReference type="NCBI Taxonomy" id="3120278"/>
    <lineage>
        <taxon>Bacteria</taxon>
        <taxon>Pseudomonadati</taxon>
        <taxon>Planctomycetota</taxon>
        <taxon>Planctomycetia</taxon>
        <taxon>Isosphaerales</taxon>
        <taxon>Isosphaeraceae</taxon>
        <taxon>Singulisphaera</taxon>
    </lineage>
</organism>
<feature type="domain" description="DUF7133" evidence="2">
    <location>
        <begin position="85"/>
        <end position="217"/>
    </location>
</feature>
<keyword evidence="1" id="KW-0732">Signal</keyword>